<sequence length="96" mass="10834">MFKSSRKIACAESLFTPTSSAISRTVKRRSAITKFRILSTLSALRAVWGLPQRCSLSADVRLSLNRLNHFLICVTPTPAESYELFGFKNHQAFDRI</sequence>
<name>A0A8X6UW50_NEPPI</name>
<keyword evidence="2" id="KW-1185">Reference proteome</keyword>
<reference evidence="1" key="1">
    <citation type="submission" date="2020-08" db="EMBL/GenBank/DDBJ databases">
        <title>Multicomponent nature underlies the extraordinary mechanical properties of spider dragline silk.</title>
        <authorList>
            <person name="Kono N."/>
            <person name="Nakamura H."/>
            <person name="Mori M."/>
            <person name="Yoshida Y."/>
            <person name="Ohtoshi R."/>
            <person name="Malay A.D."/>
            <person name="Moran D.A.P."/>
            <person name="Tomita M."/>
            <person name="Numata K."/>
            <person name="Arakawa K."/>
        </authorList>
    </citation>
    <scope>NUCLEOTIDE SEQUENCE</scope>
</reference>
<gene>
    <name evidence="1" type="ORF">NPIL_198751</name>
</gene>
<comment type="caution">
    <text evidence="1">The sequence shown here is derived from an EMBL/GenBank/DDBJ whole genome shotgun (WGS) entry which is preliminary data.</text>
</comment>
<dbReference type="Proteomes" id="UP000887013">
    <property type="component" value="Unassembled WGS sequence"/>
</dbReference>
<dbReference type="EMBL" id="BMAW01038060">
    <property type="protein sequence ID" value="GFU50878.1"/>
    <property type="molecule type" value="Genomic_DNA"/>
</dbReference>
<accession>A0A8X6UW50</accession>
<proteinExistence type="predicted"/>
<dbReference type="AlphaFoldDB" id="A0A8X6UW50"/>
<organism evidence="1 2">
    <name type="scientific">Nephila pilipes</name>
    <name type="common">Giant wood spider</name>
    <name type="synonym">Nephila maculata</name>
    <dbReference type="NCBI Taxonomy" id="299642"/>
    <lineage>
        <taxon>Eukaryota</taxon>
        <taxon>Metazoa</taxon>
        <taxon>Ecdysozoa</taxon>
        <taxon>Arthropoda</taxon>
        <taxon>Chelicerata</taxon>
        <taxon>Arachnida</taxon>
        <taxon>Araneae</taxon>
        <taxon>Araneomorphae</taxon>
        <taxon>Entelegynae</taxon>
        <taxon>Araneoidea</taxon>
        <taxon>Nephilidae</taxon>
        <taxon>Nephila</taxon>
    </lineage>
</organism>
<evidence type="ECO:0000313" key="2">
    <source>
        <dbReference type="Proteomes" id="UP000887013"/>
    </source>
</evidence>
<evidence type="ECO:0000313" key="1">
    <source>
        <dbReference type="EMBL" id="GFU50878.1"/>
    </source>
</evidence>
<protein>
    <submittedName>
        <fullName evidence="1">Uncharacterized protein</fullName>
    </submittedName>
</protein>